<name>A0A6P3XKY4_DINQU</name>
<dbReference type="InterPro" id="IPR036872">
    <property type="entry name" value="CH_dom_sf"/>
</dbReference>
<dbReference type="GeneID" id="106746645"/>
<dbReference type="InterPro" id="IPR013783">
    <property type="entry name" value="Ig-like_fold"/>
</dbReference>
<proteinExistence type="predicted"/>
<dbReference type="PANTHER" id="PTHR45912:SF3">
    <property type="entry name" value="CILIA- AND FLAGELLA-ASSOCIATED PROTEIN 47"/>
    <property type="match status" value="1"/>
</dbReference>
<dbReference type="PROSITE" id="PS50021">
    <property type="entry name" value="CH"/>
    <property type="match status" value="1"/>
</dbReference>
<dbReference type="OrthoDB" id="6147874at2759"/>
<dbReference type="Proteomes" id="UP000515204">
    <property type="component" value="Unplaced"/>
</dbReference>
<dbReference type="InterPro" id="IPR001715">
    <property type="entry name" value="CH_dom"/>
</dbReference>
<dbReference type="PANTHER" id="PTHR45912">
    <property type="entry name" value="CILIA- AND FLAGELLA-ASSOCIATED PROTEIN 47"/>
    <property type="match status" value="1"/>
</dbReference>
<accession>A0A6P3XKY4</accession>
<dbReference type="KEGG" id="dqu:106746645"/>
<evidence type="ECO:0000313" key="3">
    <source>
        <dbReference type="RefSeq" id="XP_014478927.1"/>
    </source>
</evidence>
<sequence length="1614" mass="184090">MNKSVTGVKHNNVYITPSQVEFTEAAEGISYRQCITIKNVGNRSAFIRIRQPNSIGFEVETWKSNTQLSPGLSLTACVSYTFRKPSLLHAIIPIEIDGKVLDYRVVCTLAAEGISIEPRSIDFGIIDLGYKSVSKIITIRNKGGKSTRKIDRFSIDLGQSDLEVSVKPLRGTVRPSREMTLRVELVGTYEGVFYSEFWIKSVPNIRVPIKVNVIAPRLVVYHPNTTGCLTLVDFSPTIEDTSRYDTFVLRNLSSRVVSYVVLAEMGNEVKCIRDIDHERHPSHRVFKIRPIEGLLDPFQGVIFEIEFSPTSKLSRQERTKRERKCPENGDFIAFIRIVKVHCAESGFRRLEMEDSLMDDVQPSFKLHFDVKVDSYSSTASRRCIEKRKIGSYTVDCAVNIILKSKLGFLSRRSLPIKAIDNDEEIMRRILRTPKWKHDDYPVDRLVCRVKKPILERSICTRKAAVLIPLSPLQIYNIHIRPSVFAFGMVAPNSLNYRQLVARNTNDIPVMIRLTSSPADCIRFPESDLMILPPNSTSMTKLVEYHAKDIGKFNGCIGYVINNNHFFDLNVTAYVVHKQLHIDKREIELGKEWSSEEAYRPLASVICIKNKLGARTCFRWEVPSASGFYIEPTSGAVRGDAILHVYAHYVANNHAKVNSVQAIVKCESGSCGSLRLSIPRLTPKVEFVNDHVNLGEIPLNLPTKVIAILRNFDINEVAYEVDKFNISTRIIKSSWLSLQMEKVHLTFDICCNFSAVIAVMIQGSARLTYKINGKVSFPRLKLQPERIEMKRVSVDACQTHRITATNIGTTILEVQFLLKKYPEFRISLSVNGQSSDMENIIIVPGASRSFYLHFEPVDLASYAFYLPMMINQLLGPVSALSVRPSEFLKSREIRYANLSNFVITPLPDKLPTLSEELCIENRVTRTTVLLNIEEFSQSDCPFTIEWSRGAEVRRTSDSIECALYPGDSVHFVLEFKPKKRGSFSVEAPIHVHGGLDVFNKLRLDGEFPASTIDVEPTEIYLTPVPLGMAIGRRFMIRARHFDNSASIGADFSSVSRCRGDYKNDLIRVDFPNGVLPHSCIELEGTVTFKSDQPVSFCLTIEFRDDRATSVCRLKVHATADNNLLTIYQMRLFDDAKRVSIYSSPSSNNETGDRSLGQIIDSELYSSRNEEIYTNDDEMVGNNVQTDKKETTENERVLFREREIDSKKHFAKLSHQDYFIDDRVCGKYIHQVTISMEEWMYSGPLRFRFYLSIPHGITAAFSNYSVKRKSNVGYPKRKDNATIPSFIDVLESLVGSKIRDYLGEHLPKQCELHERSIHRSIVNSSSKKLDNRCPEESFLLAWLQYHYEQQRVRDWMTDHRLNSQEKLDEPRLVQNFHRDLSDSLVLIALTAAYCPFLIRECFGNFYIRPRNSEETLHNAICLVTAWRKIRVGFIITPMQLVNPNEIQMLMLVTHLFQTLPTYVPNAKENSSRLMFLTAVLHEFILSSAYLLFCGCAIGPYFGSNQCIVLEGQIDNVGIIKEYTVRSKLYEVIETSLRINVPYRNAAEYEIWLTEKRPNHPYTHIGLRLIQWLMGDDIDSTVSEFAHIFDNTVTYKVAISDKSSPLVIPEYFTIEGR</sequence>
<dbReference type="Gene3D" id="2.60.40.10">
    <property type="entry name" value="Immunoglobulins"/>
    <property type="match status" value="1"/>
</dbReference>
<dbReference type="GO" id="GO:0005929">
    <property type="term" value="C:cilium"/>
    <property type="evidence" value="ECO:0007669"/>
    <property type="project" value="TreeGrafter"/>
</dbReference>
<dbReference type="Gene3D" id="1.10.418.10">
    <property type="entry name" value="Calponin-like domain"/>
    <property type="match status" value="1"/>
</dbReference>
<evidence type="ECO:0000259" key="1">
    <source>
        <dbReference type="PROSITE" id="PS50021"/>
    </source>
</evidence>
<keyword evidence="2" id="KW-1185">Reference proteome</keyword>
<dbReference type="SUPFAM" id="SSF47576">
    <property type="entry name" value="Calponin-homology domain, CH-domain"/>
    <property type="match status" value="1"/>
</dbReference>
<feature type="domain" description="Calponin-homology (CH)" evidence="1">
    <location>
        <begin position="1344"/>
        <end position="1458"/>
    </location>
</feature>
<reference evidence="3" key="1">
    <citation type="submission" date="2025-08" db="UniProtKB">
        <authorList>
            <consortium name="RefSeq"/>
        </authorList>
    </citation>
    <scope>IDENTIFICATION</scope>
</reference>
<dbReference type="RefSeq" id="XP_014478927.1">
    <property type="nucleotide sequence ID" value="XM_014623441.1"/>
</dbReference>
<organism evidence="2 3">
    <name type="scientific">Dinoponera quadriceps</name>
    <name type="common">South American ant</name>
    <dbReference type="NCBI Taxonomy" id="609295"/>
    <lineage>
        <taxon>Eukaryota</taxon>
        <taxon>Metazoa</taxon>
        <taxon>Ecdysozoa</taxon>
        <taxon>Arthropoda</taxon>
        <taxon>Hexapoda</taxon>
        <taxon>Insecta</taxon>
        <taxon>Pterygota</taxon>
        <taxon>Neoptera</taxon>
        <taxon>Endopterygota</taxon>
        <taxon>Hymenoptera</taxon>
        <taxon>Apocrita</taxon>
        <taxon>Aculeata</taxon>
        <taxon>Formicoidea</taxon>
        <taxon>Formicidae</taxon>
        <taxon>Ponerinae</taxon>
        <taxon>Ponerini</taxon>
        <taxon>Dinoponera</taxon>
    </lineage>
</organism>
<gene>
    <name evidence="3" type="primary">LOC106746645</name>
</gene>
<protein>
    <submittedName>
        <fullName evidence="3">Uncharacterized protein LOC106746645</fullName>
    </submittedName>
</protein>
<evidence type="ECO:0000313" key="2">
    <source>
        <dbReference type="Proteomes" id="UP000515204"/>
    </source>
</evidence>
<dbReference type="GO" id="GO:0060271">
    <property type="term" value="P:cilium assembly"/>
    <property type="evidence" value="ECO:0007669"/>
    <property type="project" value="TreeGrafter"/>
</dbReference>